<name>A0A4P5NQS9_9PROT</name>
<reference evidence="2" key="1">
    <citation type="submission" date="2017-01" db="EMBL/GenBank/DDBJ databases">
        <title>Komagataeibacter sp. MSKU9 whole genome sequencing project.</title>
        <authorList>
            <person name="Matsutani M."/>
            <person name="Naloka K."/>
            <person name="Theeragool G."/>
            <person name="Yakushi T."/>
            <person name="Matsushita K."/>
        </authorList>
    </citation>
    <scope>NUCLEOTIDE SEQUENCE [LARGE SCALE GENOMIC DNA]</scope>
    <source>
        <strain evidence="2">MSKU9</strain>
    </source>
</reference>
<keyword evidence="2" id="KW-1185">Reference proteome</keyword>
<dbReference type="Proteomes" id="UP000315095">
    <property type="component" value="Unassembled WGS sequence"/>
</dbReference>
<evidence type="ECO:0000313" key="1">
    <source>
        <dbReference type="EMBL" id="GCE81865.1"/>
    </source>
</evidence>
<organism evidence="1 2">
    <name type="scientific">Komagataeibacter diospyri</name>
    <dbReference type="NCBI Taxonomy" id="1932662"/>
    <lineage>
        <taxon>Bacteria</taxon>
        <taxon>Pseudomonadati</taxon>
        <taxon>Pseudomonadota</taxon>
        <taxon>Alphaproteobacteria</taxon>
        <taxon>Acetobacterales</taxon>
        <taxon>Acetobacteraceae</taxon>
        <taxon>Komagataeibacter</taxon>
    </lineage>
</organism>
<protein>
    <submittedName>
        <fullName evidence="1">Uncharacterized protein</fullName>
    </submittedName>
</protein>
<proteinExistence type="predicted"/>
<dbReference type="EMBL" id="BDLU01000001">
    <property type="protein sequence ID" value="GCE81865.1"/>
    <property type="molecule type" value="Genomic_DNA"/>
</dbReference>
<gene>
    <name evidence="1" type="ORF">MSKU9_0006</name>
</gene>
<comment type="caution">
    <text evidence="1">The sequence shown here is derived from an EMBL/GenBank/DDBJ whole genome shotgun (WGS) entry which is preliminary data.</text>
</comment>
<sequence length="99" mass="11565">MVKHDHMTATLFLPGLRSCIIPDRQHASWMRAAYHQDPERVRDSFKRYQGNFLMKLFSKKTSGGNPFFKKRVQKKPCYFLSIRCFEEIPDRSVSPTGVA</sequence>
<dbReference type="AlphaFoldDB" id="A0A4P5NQS9"/>
<accession>A0A4P5NQS9</accession>
<evidence type="ECO:0000313" key="2">
    <source>
        <dbReference type="Proteomes" id="UP000315095"/>
    </source>
</evidence>